<accession>A0ABQ9HGU8</accession>
<dbReference type="Proteomes" id="UP001159363">
    <property type="component" value="Chromosome 4"/>
</dbReference>
<dbReference type="EMBL" id="JARBHB010000005">
    <property type="protein sequence ID" value="KAJ8883556.1"/>
    <property type="molecule type" value="Genomic_DNA"/>
</dbReference>
<protein>
    <submittedName>
        <fullName evidence="1">Uncharacterized protein</fullName>
    </submittedName>
</protein>
<keyword evidence="2" id="KW-1185">Reference proteome</keyword>
<organism evidence="1 2">
    <name type="scientific">Dryococelus australis</name>
    <dbReference type="NCBI Taxonomy" id="614101"/>
    <lineage>
        <taxon>Eukaryota</taxon>
        <taxon>Metazoa</taxon>
        <taxon>Ecdysozoa</taxon>
        <taxon>Arthropoda</taxon>
        <taxon>Hexapoda</taxon>
        <taxon>Insecta</taxon>
        <taxon>Pterygota</taxon>
        <taxon>Neoptera</taxon>
        <taxon>Polyneoptera</taxon>
        <taxon>Phasmatodea</taxon>
        <taxon>Verophasmatodea</taxon>
        <taxon>Anareolatae</taxon>
        <taxon>Phasmatidae</taxon>
        <taxon>Eurycanthinae</taxon>
        <taxon>Dryococelus</taxon>
    </lineage>
</organism>
<dbReference type="PANTHER" id="PTHR10773:SF19">
    <property type="match status" value="1"/>
</dbReference>
<dbReference type="PANTHER" id="PTHR10773">
    <property type="entry name" value="DNA-DIRECTED RNA POLYMERASES I, II, AND III SUBUNIT RPABC2"/>
    <property type="match status" value="1"/>
</dbReference>
<gene>
    <name evidence="1" type="ORF">PR048_015400</name>
</gene>
<name>A0ABQ9HGU8_9NEOP</name>
<proteinExistence type="predicted"/>
<reference evidence="1 2" key="1">
    <citation type="submission" date="2023-02" db="EMBL/GenBank/DDBJ databases">
        <title>LHISI_Scaffold_Assembly.</title>
        <authorList>
            <person name="Stuart O.P."/>
            <person name="Cleave R."/>
            <person name="Magrath M.J.L."/>
            <person name="Mikheyev A.S."/>
        </authorList>
    </citation>
    <scope>NUCLEOTIDE SEQUENCE [LARGE SCALE GENOMIC DNA]</scope>
    <source>
        <strain evidence="1">Daus_M_001</strain>
        <tissue evidence="1">Leg muscle</tissue>
    </source>
</reference>
<evidence type="ECO:0000313" key="1">
    <source>
        <dbReference type="EMBL" id="KAJ8883556.1"/>
    </source>
</evidence>
<sequence>MQQCLPTPDLKTNIVYYKRQLWTMNKTIRDLGDDTSYCFMWHEALVGRGSDQMASVLYKHIQANIPSNVQNLTTFSDACAYHNIAVAIMFMVTIQQHPLKVVSQKFLVPGHSHLECDSDHVRIERAKKKMDVEIRIPHDWYLFVKTVRDKKLFTVYEMKISLGISQIPPTYSTPVPINTAKKTNLLSLLPPIDASYHGYYQSLTTSERQTCIGPDHYSEDDDDDDED</sequence>
<comment type="caution">
    <text evidence="1">The sequence shown here is derived from an EMBL/GenBank/DDBJ whole genome shotgun (WGS) entry which is preliminary data.</text>
</comment>
<evidence type="ECO:0000313" key="2">
    <source>
        <dbReference type="Proteomes" id="UP001159363"/>
    </source>
</evidence>